<keyword evidence="3" id="KW-1185">Reference proteome</keyword>
<feature type="transmembrane region" description="Helical" evidence="1">
    <location>
        <begin position="86"/>
        <end position="105"/>
    </location>
</feature>
<feature type="transmembrane region" description="Helical" evidence="1">
    <location>
        <begin position="117"/>
        <end position="138"/>
    </location>
</feature>
<organism evidence="2 3">
    <name type="scientific">Multifurca ochricompacta</name>
    <dbReference type="NCBI Taxonomy" id="376703"/>
    <lineage>
        <taxon>Eukaryota</taxon>
        <taxon>Fungi</taxon>
        <taxon>Dikarya</taxon>
        <taxon>Basidiomycota</taxon>
        <taxon>Agaricomycotina</taxon>
        <taxon>Agaricomycetes</taxon>
        <taxon>Russulales</taxon>
        <taxon>Russulaceae</taxon>
        <taxon>Multifurca</taxon>
    </lineage>
</organism>
<feature type="transmembrane region" description="Helical" evidence="1">
    <location>
        <begin position="228"/>
        <end position="254"/>
    </location>
</feature>
<reference evidence="2" key="1">
    <citation type="journal article" date="2022" name="New Phytol.">
        <title>Evolutionary transition to the ectomycorrhizal habit in the genomes of a hyperdiverse lineage of mushroom-forming fungi.</title>
        <authorList>
            <person name="Looney B."/>
            <person name="Miyauchi S."/>
            <person name="Morin E."/>
            <person name="Drula E."/>
            <person name="Courty P.E."/>
            <person name="Kohler A."/>
            <person name="Kuo A."/>
            <person name="LaButti K."/>
            <person name="Pangilinan J."/>
            <person name="Lipzen A."/>
            <person name="Riley R."/>
            <person name="Andreopoulos W."/>
            <person name="He G."/>
            <person name="Johnson J."/>
            <person name="Nolan M."/>
            <person name="Tritt A."/>
            <person name="Barry K.W."/>
            <person name="Grigoriev I.V."/>
            <person name="Nagy L.G."/>
            <person name="Hibbett D."/>
            <person name="Henrissat B."/>
            <person name="Matheny P.B."/>
            <person name="Labbe J."/>
            <person name="Martin F.M."/>
        </authorList>
    </citation>
    <scope>NUCLEOTIDE SEQUENCE</scope>
    <source>
        <strain evidence="2">BPL690</strain>
    </source>
</reference>
<feature type="transmembrane region" description="Helical" evidence="1">
    <location>
        <begin position="47"/>
        <end position="66"/>
    </location>
</feature>
<comment type="caution">
    <text evidence="2">The sequence shown here is derived from an EMBL/GenBank/DDBJ whole genome shotgun (WGS) entry which is preliminary data.</text>
</comment>
<evidence type="ECO:0000313" key="2">
    <source>
        <dbReference type="EMBL" id="KAI0295834.1"/>
    </source>
</evidence>
<sequence length="343" mass="37821">MDSAPGVVFVSVSRLPLDELPLYDISLAAIRRPLFYWREPGHVAAEYFALLKFVHVLGGVYIWEFISNLDFECAVIRGKRKFNWPFLLYLGCRWCTLIAIIFHFLGFDGGHRIDCQFMGYFSFTCASALIVLRIVAFWARNTIAIILASSAWLVSTGTYIYSTVTVHAIWNGSFCEIQHTDRGRISIFSTLASDLVLLALMLVGLLLWNESRQGGGIWGLLYKQGLAWVVIVTLAEVPAAVFITLNLNVVIMALGASSIYRGLADYTALKWSTDDMSTIGVRSSELGSGRLAGPRESYLSGGYPSLGTQGPGSAMLATDVISPSLFTPECDKKPKAFRDDNIA</sequence>
<evidence type="ECO:0000313" key="3">
    <source>
        <dbReference type="Proteomes" id="UP001203297"/>
    </source>
</evidence>
<keyword evidence="1" id="KW-0812">Transmembrane</keyword>
<dbReference type="AlphaFoldDB" id="A0AAD4QL55"/>
<dbReference type="EMBL" id="WTXG01000054">
    <property type="protein sequence ID" value="KAI0295834.1"/>
    <property type="molecule type" value="Genomic_DNA"/>
</dbReference>
<protein>
    <submittedName>
        <fullName evidence="2">Uncharacterized protein</fullName>
    </submittedName>
</protein>
<feature type="transmembrane region" description="Helical" evidence="1">
    <location>
        <begin position="144"/>
        <end position="164"/>
    </location>
</feature>
<keyword evidence="1" id="KW-1133">Transmembrane helix</keyword>
<dbReference type="Proteomes" id="UP001203297">
    <property type="component" value="Unassembled WGS sequence"/>
</dbReference>
<accession>A0AAD4QL55</accession>
<name>A0AAD4QL55_9AGAM</name>
<gene>
    <name evidence="2" type="ORF">B0F90DRAFT_1748770</name>
</gene>
<feature type="transmembrane region" description="Helical" evidence="1">
    <location>
        <begin position="185"/>
        <end position="208"/>
    </location>
</feature>
<keyword evidence="1" id="KW-0472">Membrane</keyword>
<evidence type="ECO:0000256" key="1">
    <source>
        <dbReference type="SAM" id="Phobius"/>
    </source>
</evidence>
<proteinExistence type="predicted"/>